<dbReference type="GO" id="GO:0016887">
    <property type="term" value="F:ATP hydrolysis activity"/>
    <property type="evidence" value="ECO:0007669"/>
    <property type="project" value="InterPro"/>
</dbReference>
<dbReference type="InterPro" id="IPR003593">
    <property type="entry name" value="AAA+_ATPase"/>
</dbReference>
<dbReference type="OrthoDB" id="9802264at2"/>
<sequence length="543" mass="58645">MSGPVASIADLSIAMLRDGQEKRVIDGVSLHVGAGEIVGLVGESGSGKSVTAMSLLRLLPRLKTRYGAGSKISVLGHDVLALDDAKLRDMRGSNLSIIFQEPMTALNPVVRIERQMCEVIRRHRDVTPEAARDIAFKLLADTHIADPERALRAFPHELSGGMRQRVMIAMAFSCDPSLIIADEATTALDVTVQAQILSLLTERARETGTAVLMISHDLAVINQTCDRVYVMYKGAIVEEGATAKVIAAPDHPYTRALLNALPGRCAPRTRLATVAAAMMEGGPVAASLPPAERSLDPAAPPVLQVDRLSVRYPRRFDMLGQVVETHTAVDDVSFRISPGETLSLVGESGCGKSSLLNALVGLVAHEGDVRCDRQDMQLVFQDPQSSLDPRWPVWRIVTEPLAARRRVSRAERRDVAAELFAKVGLDASAIDRLPHEFSGGQRQRIAVGRALSVRPKLLLLDEPTSALDVSVQAQVLNLLMDLQDREGLAYLFVSHDLGVVRHISDRIAIMKAGCIVESGDAAAVLADPSHAYTRTLLSAVPQL</sequence>
<dbReference type="GO" id="GO:0005886">
    <property type="term" value="C:plasma membrane"/>
    <property type="evidence" value="ECO:0007669"/>
    <property type="project" value="UniProtKB-SubCell"/>
</dbReference>
<evidence type="ECO:0000256" key="5">
    <source>
        <dbReference type="ARBA" id="ARBA00022741"/>
    </source>
</evidence>
<protein>
    <submittedName>
        <fullName evidence="9">ABC transporter ATP-binding protein</fullName>
    </submittedName>
</protein>
<feature type="domain" description="ABC transporter" evidence="8">
    <location>
        <begin position="6"/>
        <end position="258"/>
    </location>
</feature>
<dbReference type="GO" id="GO:0005524">
    <property type="term" value="F:ATP binding"/>
    <property type="evidence" value="ECO:0007669"/>
    <property type="project" value="UniProtKB-KW"/>
</dbReference>
<reference evidence="9 10" key="1">
    <citation type="submission" date="2019-01" db="EMBL/GenBank/DDBJ databases">
        <authorList>
            <person name="Chen W.-M."/>
        </authorList>
    </citation>
    <scope>NUCLEOTIDE SEQUENCE [LARGE SCALE GENOMIC DNA]</scope>
    <source>
        <strain evidence="9 10">CCP-7</strain>
    </source>
</reference>
<dbReference type="EMBL" id="SACN01000002">
    <property type="protein sequence ID" value="RVT90982.1"/>
    <property type="molecule type" value="Genomic_DNA"/>
</dbReference>
<dbReference type="PANTHER" id="PTHR43297:SF2">
    <property type="entry name" value="DIPEPTIDE TRANSPORT ATP-BINDING PROTEIN DPPD"/>
    <property type="match status" value="1"/>
</dbReference>
<accession>A0A437M031</accession>
<evidence type="ECO:0000313" key="9">
    <source>
        <dbReference type="EMBL" id="RVT90982.1"/>
    </source>
</evidence>
<evidence type="ECO:0000256" key="3">
    <source>
        <dbReference type="ARBA" id="ARBA00022448"/>
    </source>
</evidence>
<comment type="caution">
    <text evidence="9">The sequence shown here is derived from an EMBL/GenBank/DDBJ whole genome shotgun (WGS) entry which is preliminary data.</text>
</comment>
<dbReference type="InterPro" id="IPR013563">
    <property type="entry name" value="Oligopep_ABC_C"/>
</dbReference>
<dbReference type="GO" id="GO:0055085">
    <property type="term" value="P:transmembrane transport"/>
    <property type="evidence" value="ECO:0007669"/>
    <property type="project" value="UniProtKB-ARBA"/>
</dbReference>
<feature type="domain" description="ABC transporter" evidence="8">
    <location>
        <begin position="303"/>
        <end position="537"/>
    </location>
</feature>
<dbReference type="InterPro" id="IPR017871">
    <property type="entry name" value="ABC_transporter-like_CS"/>
</dbReference>
<dbReference type="Pfam" id="PF00005">
    <property type="entry name" value="ABC_tran"/>
    <property type="match status" value="2"/>
</dbReference>
<proteinExistence type="inferred from homology"/>
<dbReference type="RefSeq" id="WP_127744997.1">
    <property type="nucleotide sequence ID" value="NZ_SACN01000002.1"/>
</dbReference>
<dbReference type="InterPro" id="IPR003439">
    <property type="entry name" value="ABC_transporter-like_ATP-bd"/>
</dbReference>
<evidence type="ECO:0000259" key="8">
    <source>
        <dbReference type="PROSITE" id="PS50893"/>
    </source>
</evidence>
<dbReference type="Proteomes" id="UP000282971">
    <property type="component" value="Unassembled WGS sequence"/>
</dbReference>
<dbReference type="FunFam" id="3.40.50.300:FF:000016">
    <property type="entry name" value="Oligopeptide ABC transporter ATP-binding component"/>
    <property type="match status" value="1"/>
</dbReference>
<dbReference type="Pfam" id="PF08352">
    <property type="entry name" value="oligo_HPY"/>
    <property type="match status" value="2"/>
</dbReference>
<organism evidence="9 10">
    <name type="scientific">Sphingomonas crocodyli</name>
    <dbReference type="NCBI Taxonomy" id="1979270"/>
    <lineage>
        <taxon>Bacteria</taxon>
        <taxon>Pseudomonadati</taxon>
        <taxon>Pseudomonadota</taxon>
        <taxon>Alphaproteobacteria</taxon>
        <taxon>Sphingomonadales</taxon>
        <taxon>Sphingomonadaceae</taxon>
        <taxon>Sphingomonas</taxon>
    </lineage>
</organism>
<comment type="subcellular location">
    <subcellularLocation>
        <location evidence="1">Cell inner membrane</location>
        <topology evidence="1">Peripheral membrane protein</topology>
    </subcellularLocation>
</comment>
<dbReference type="CDD" id="cd03257">
    <property type="entry name" value="ABC_NikE_OppD_transporters"/>
    <property type="match status" value="2"/>
</dbReference>
<gene>
    <name evidence="9" type="ORF">EOD43_15735</name>
</gene>
<evidence type="ECO:0000256" key="1">
    <source>
        <dbReference type="ARBA" id="ARBA00004417"/>
    </source>
</evidence>
<dbReference type="SUPFAM" id="SSF52540">
    <property type="entry name" value="P-loop containing nucleoside triphosphate hydrolases"/>
    <property type="match status" value="2"/>
</dbReference>
<evidence type="ECO:0000256" key="6">
    <source>
        <dbReference type="ARBA" id="ARBA00022840"/>
    </source>
</evidence>
<dbReference type="PROSITE" id="PS50893">
    <property type="entry name" value="ABC_TRANSPORTER_2"/>
    <property type="match status" value="2"/>
</dbReference>
<evidence type="ECO:0000256" key="7">
    <source>
        <dbReference type="ARBA" id="ARBA00023136"/>
    </source>
</evidence>
<keyword evidence="7" id="KW-0472">Membrane</keyword>
<evidence type="ECO:0000313" key="10">
    <source>
        <dbReference type="Proteomes" id="UP000282971"/>
    </source>
</evidence>
<dbReference type="InterPro" id="IPR050388">
    <property type="entry name" value="ABC_Ni/Peptide_Import"/>
</dbReference>
<keyword evidence="10" id="KW-1185">Reference proteome</keyword>
<dbReference type="SMART" id="SM00382">
    <property type="entry name" value="AAA"/>
    <property type="match status" value="2"/>
</dbReference>
<keyword evidence="4" id="KW-1003">Cell membrane</keyword>
<evidence type="ECO:0000256" key="4">
    <source>
        <dbReference type="ARBA" id="ARBA00022475"/>
    </source>
</evidence>
<keyword evidence="6 9" id="KW-0067">ATP-binding</keyword>
<dbReference type="GO" id="GO:0015833">
    <property type="term" value="P:peptide transport"/>
    <property type="evidence" value="ECO:0007669"/>
    <property type="project" value="InterPro"/>
</dbReference>
<dbReference type="InterPro" id="IPR027417">
    <property type="entry name" value="P-loop_NTPase"/>
</dbReference>
<comment type="similarity">
    <text evidence="2">Belongs to the ABC transporter superfamily.</text>
</comment>
<dbReference type="NCBIfam" id="NF008453">
    <property type="entry name" value="PRK11308.1"/>
    <property type="match status" value="2"/>
</dbReference>
<dbReference type="Gene3D" id="3.40.50.300">
    <property type="entry name" value="P-loop containing nucleotide triphosphate hydrolases"/>
    <property type="match status" value="2"/>
</dbReference>
<dbReference type="AlphaFoldDB" id="A0A437M031"/>
<keyword evidence="3" id="KW-0813">Transport</keyword>
<keyword evidence="5" id="KW-0547">Nucleotide-binding</keyword>
<evidence type="ECO:0000256" key="2">
    <source>
        <dbReference type="ARBA" id="ARBA00005417"/>
    </source>
</evidence>
<dbReference type="PROSITE" id="PS00211">
    <property type="entry name" value="ABC_TRANSPORTER_1"/>
    <property type="match status" value="2"/>
</dbReference>
<name>A0A437M031_9SPHN</name>
<dbReference type="PANTHER" id="PTHR43297">
    <property type="entry name" value="OLIGOPEPTIDE TRANSPORT ATP-BINDING PROTEIN APPD"/>
    <property type="match status" value="1"/>
</dbReference>